<feature type="region of interest" description="Disordered" evidence="7">
    <location>
        <begin position="1"/>
        <end position="22"/>
    </location>
</feature>
<proteinExistence type="predicted"/>
<dbReference type="PANTHER" id="PTHR48017">
    <property type="entry name" value="OS05G0424000 PROTEIN-RELATED"/>
    <property type="match status" value="1"/>
</dbReference>
<keyword evidence="4" id="KW-0029">Amino-acid transport</keyword>
<feature type="transmembrane region" description="Helical" evidence="8">
    <location>
        <begin position="239"/>
        <end position="258"/>
    </location>
</feature>
<evidence type="ECO:0000256" key="7">
    <source>
        <dbReference type="SAM" id="MobiDB-lite"/>
    </source>
</evidence>
<feature type="transmembrane region" description="Helical" evidence="8">
    <location>
        <begin position="52"/>
        <end position="71"/>
    </location>
</feature>
<feature type="transmembrane region" description="Helical" evidence="8">
    <location>
        <begin position="279"/>
        <end position="299"/>
    </location>
</feature>
<feature type="transmembrane region" description="Helical" evidence="8">
    <location>
        <begin position="77"/>
        <end position="98"/>
    </location>
</feature>
<gene>
    <name evidence="10" type="ORF">HPP92_024866</name>
</gene>
<feature type="transmembrane region" description="Helical" evidence="8">
    <location>
        <begin position="137"/>
        <end position="161"/>
    </location>
</feature>
<evidence type="ECO:0000256" key="8">
    <source>
        <dbReference type="SAM" id="Phobius"/>
    </source>
</evidence>
<keyword evidence="5 8" id="KW-1133">Transmembrane helix</keyword>
<dbReference type="GO" id="GO:0006865">
    <property type="term" value="P:amino acid transport"/>
    <property type="evidence" value="ECO:0007669"/>
    <property type="project" value="UniProtKB-KW"/>
</dbReference>
<keyword evidence="2" id="KW-0813">Transport</keyword>
<reference evidence="10 11" key="1">
    <citation type="journal article" date="2020" name="Nat. Food">
        <title>A phased Vanilla planifolia genome enables genetic improvement of flavour and production.</title>
        <authorList>
            <person name="Hasing T."/>
            <person name="Tang H."/>
            <person name="Brym M."/>
            <person name="Khazi F."/>
            <person name="Huang T."/>
            <person name="Chambers A.H."/>
        </authorList>
    </citation>
    <scope>NUCLEOTIDE SEQUENCE [LARGE SCALE GENOMIC DNA]</scope>
    <source>
        <tissue evidence="10">Leaf</tissue>
    </source>
</reference>
<dbReference type="InterPro" id="IPR013057">
    <property type="entry name" value="AA_transpt_TM"/>
</dbReference>
<feature type="transmembrane region" description="Helical" evidence="8">
    <location>
        <begin position="398"/>
        <end position="417"/>
    </location>
</feature>
<feature type="domain" description="Amino acid transporter transmembrane" evidence="9">
    <location>
        <begin position="46"/>
        <end position="453"/>
    </location>
</feature>
<dbReference type="Proteomes" id="UP000639772">
    <property type="component" value="Unassembled WGS sequence"/>
</dbReference>
<accession>A0A835U9N1</accession>
<feature type="transmembrane region" description="Helical" evidence="8">
    <location>
        <begin position="429"/>
        <end position="451"/>
    </location>
</feature>
<dbReference type="Pfam" id="PF01490">
    <property type="entry name" value="Aa_trans"/>
    <property type="match status" value="1"/>
</dbReference>
<dbReference type="GO" id="GO:0016020">
    <property type="term" value="C:membrane"/>
    <property type="evidence" value="ECO:0007669"/>
    <property type="project" value="UniProtKB-SubCell"/>
</dbReference>
<evidence type="ECO:0000259" key="9">
    <source>
        <dbReference type="Pfam" id="PF01490"/>
    </source>
</evidence>
<evidence type="ECO:0000256" key="1">
    <source>
        <dbReference type="ARBA" id="ARBA00004370"/>
    </source>
</evidence>
<protein>
    <recommendedName>
        <fullName evidence="9">Amino acid transporter transmembrane domain-containing protein</fullName>
    </recommendedName>
</protein>
<evidence type="ECO:0000313" key="11">
    <source>
        <dbReference type="Proteomes" id="UP000639772"/>
    </source>
</evidence>
<dbReference type="AlphaFoldDB" id="A0A835U9N1"/>
<feature type="transmembrane region" description="Helical" evidence="8">
    <location>
        <begin position="323"/>
        <end position="344"/>
    </location>
</feature>
<feature type="transmembrane region" description="Helical" evidence="8">
    <location>
        <begin position="173"/>
        <end position="191"/>
    </location>
</feature>
<name>A0A835U9N1_VANPL</name>
<evidence type="ECO:0000256" key="4">
    <source>
        <dbReference type="ARBA" id="ARBA00022970"/>
    </source>
</evidence>
<sequence length="467" mass="50670">MGTIAPSPLTNGQIEGSSKDVNGDVPSVVDQQIKLDAGALFVLKSKGSWLHCAYHLTTSIVAPALLTLPLALSKLGWAGGVVFLVTAAAVTFYSYALLSRVLEHHDARGNRILRFRDMAHHVLGPAWGRYCVGPLQFLLCLAVAVASALLAGQTLKAIYLLEKPEGTMKLYEFIIFCGLLIMVLAQVPSFHSLRHLNLLSLSLCLAYSACAAAGSIYVGHSSRAPPRDYSIPGEGKDRLFGVFSAIAIIATTYGSGIIPEIQATVAPPVKGKMFKGLCLCYAVVTSTFFSVAFSGYWAFGNQAQSNILTNFFAPDGSLLVPKWFVMMTNIFAIVQIFAVSVVYLQPTNEVLEKFLSDPKEGQYSIRNVIPRIIFRSLVVAFGTLIAAMLPFFGDLVAVIGAFVILPLDFVVPSVMYNITFRSTTRRFTFWINCCIAVVFSGCTVLSCVASIRQVVLDAKNYQLFANV</sequence>
<dbReference type="EMBL" id="JADCNM010000014">
    <property type="protein sequence ID" value="KAG0453562.1"/>
    <property type="molecule type" value="Genomic_DNA"/>
</dbReference>
<evidence type="ECO:0000256" key="2">
    <source>
        <dbReference type="ARBA" id="ARBA00022448"/>
    </source>
</evidence>
<evidence type="ECO:0000256" key="3">
    <source>
        <dbReference type="ARBA" id="ARBA00022692"/>
    </source>
</evidence>
<keyword evidence="6 8" id="KW-0472">Membrane</keyword>
<evidence type="ECO:0000256" key="6">
    <source>
        <dbReference type="ARBA" id="ARBA00023136"/>
    </source>
</evidence>
<organism evidence="10 11">
    <name type="scientific">Vanilla planifolia</name>
    <name type="common">Vanilla</name>
    <dbReference type="NCBI Taxonomy" id="51239"/>
    <lineage>
        <taxon>Eukaryota</taxon>
        <taxon>Viridiplantae</taxon>
        <taxon>Streptophyta</taxon>
        <taxon>Embryophyta</taxon>
        <taxon>Tracheophyta</taxon>
        <taxon>Spermatophyta</taxon>
        <taxon>Magnoliopsida</taxon>
        <taxon>Liliopsida</taxon>
        <taxon>Asparagales</taxon>
        <taxon>Orchidaceae</taxon>
        <taxon>Vanilloideae</taxon>
        <taxon>Vanilleae</taxon>
        <taxon>Vanilla</taxon>
    </lineage>
</organism>
<feature type="transmembrane region" description="Helical" evidence="8">
    <location>
        <begin position="198"/>
        <end position="219"/>
    </location>
</feature>
<evidence type="ECO:0000256" key="5">
    <source>
        <dbReference type="ARBA" id="ARBA00022989"/>
    </source>
</evidence>
<comment type="subcellular location">
    <subcellularLocation>
        <location evidence="1">Membrane</location>
    </subcellularLocation>
</comment>
<dbReference type="OrthoDB" id="40134at2759"/>
<evidence type="ECO:0000313" key="10">
    <source>
        <dbReference type="EMBL" id="KAG0453562.1"/>
    </source>
</evidence>
<keyword evidence="3 8" id="KW-0812">Transmembrane</keyword>
<comment type="caution">
    <text evidence="10">The sequence shown here is derived from an EMBL/GenBank/DDBJ whole genome shotgun (WGS) entry which is preliminary data.</text>
</comment>
<feature type="transmembrane region" description="Helical" evidence="8">
    <location>
        <begin position="372"/>
        <end position="392"/>
    </location>
</feature>